<dbReference type="FunFam" id="1.20.1540.10:FF:000004">
    <property type="entry name" value="Transmembrane protein 115"/>
    <property type="match status" value="1"/>
</dbReference>
<protein>
    <recommendedName>
        <fullName evidence="9">Transmembrane protein 115</fullName>
    </recommendedName>
</protein>
<keyword evidence="2 6" id="KW-0812">Transmembrane</keyword>
<keyword evidence="4 6" id="KW-0472">Membrane</keyword>
<dbReference type="AlphaFoldDB" id="A0A8J2JFB3"/>
<dbReference type="PANTHER" id="PTHR13377">
    <property type="entry name" value="PLACENTAL PROTEIN 6"/>
    <property type="match status" value="1"/>
</dbReference>
<reference evidence="7" key="1">
    <citation type="submission" date="2021-06" db="EMBL/GenBank/DDBJ databases">
        <authorList>
            <person name="Hodson N. C."/>
            <person name="Mongue J. A."/>
            <person name="Jaron S. K."/>
        </authorList>
    </citation>
    <scope>NUCLEOTIDE SEQUENCE</scope>
</reference>
<dbReference type="Pfam" id="PF08551">
    <property type="entry name" value="DUF1751"/>
    <property type="match status" value="1"/>
</dbReference>
<evidence type="ECO:0000256" key="3">
    <source>
        <dbReference type="ARBA" id="ARBA00022989"/>
    </source>
</evidence>
<dbReference type="PANTHER" id="PTHR13377:SF3">
    <property type="entry name" value="TRANSMEMBRANE PROTEIN 115"/>
    <property type="match status" value="1"/>
</dbReference>
<dbReference type="Proteomes" id="UP000708208">
    <property type="component" value="Unassembled WGS sequence"/>
</dbReference>
<feature type="compositionally biased region" description="Low complexity" evidence="5">
    <location>
        <begin position="273"/>
        <end position="285"/>
    </location>
</feature>
<feature type="transmembrane region" description="Helical" evidence="6">
    <location>
        <begin position="20"/>
        <end position="41"/>
    </location>
</feature>
<name>A0A8J2JFB3_9HEXA</name>
<organism evidence="7 8">
    <name type="scientific">Allacma fusca</name>
    <dbReference type="NCBI Taxonomy" id="39272"/>
    <lineage>
        <taxon>Eukaryota</taxon>
        <taxon>Metazoa</taxon>
        <taxon>Ecdysozoa</taxon>
        <taxon>Arthropoda</taxon>
        <taxon>Hexapoda</taxon>
        <taxon>Collembola</taxon>
        <taxon>Symphypleona</taxon>
        <taxon>Sminthuridae</taxon>
        <taxon>Allacma</taxon>
    </lineage>
</organism>
<dbReference type="OrthoDB" id="73612at2759"/>
<dbReference type="SMART" id="SM01160">
    <property type="entry name" value="DUF1751"/>
    <property type="match status" value="1"/>
</dbReference>
<evidence type="ECO:0000256" key="1">
    <source>
        <dbReference type="ARBA" id="ARBA00004141"/>
    </source>
</evidence>
<evidence type="ECO:0000313" key="7">
    <source>
        <dbReference type="EMBL" id="CAG7716877.1"/>
    </source>
</evidence>
<feature type="region of interest" description="Disordered" evidence="5">
    <location>
        <begin position="271"/>
        <end position="292"/>
    </location>
</feature>
<dbReference type="GO" id="GO:0016020">
    <property type="term" value="C:membrane"/>
    <property type="evidence" value="ECO:0007669"/>
    <property type="project" value="UniProtKB-SubCell"/>
</dbReference>
<gene>
    <name evidence="7" type="ORF">AFUS01_LOCUS6363</name>
</gene>
<evidence type="ECO:0008006" key="9">
    <source>
        <dbReference type="Google" id="ProtNLM"/>
    </source>
</evidence>
<evidence type="ECO:0000313" key="8">
    <source>
        <dbReference type="Proteomes" id="UP000708208"/>
    </source>
</evidence>
<sequence length="372" mass="41425">MSLRSVRRNLPYFRNELNALVGNLSLTVKSICVTVICSYLLSYYEPAVDALSVVPGHILPPSFRIWTIFSSPFLEIHLWEVCVDILTVGLCGKLIEPLWGAKEMLYFFCLVNLCVAIMSVSYYLFLYAVTFDPAMLFDLKIHGLAGYLAAVSVSVRQIMPDHVLLRTPLGKLTNRNVPLTVLTVSIIMWVVGLLEGAYCTMFASGIITSWIYLRFYQRHSNGTKGDMAENFTFTSFFPNVLQPPISVLANSIFQFFVKIGLCRKPVKRFADTSGPSSISISLPGSDPNDAERRRQKALKLLSERLGSSKDEAKRPLIRPESPESVRADLNKGISLHTSGMSLNSSSSANRSESVTPSRKILVFSSFSFSHVI</sequence>
<evidence type="ECO:0000256" key="5">
    <source>
        <dbReference type="SAM" id="MobiDB-lite"/>
    </source>
</evidence>
<feature type="transmembrane region" description="Helical" evidence="6">
    <location>
        <begin position="104"/>
        <end position="129"/>
    </location>
</feature>
<dbReference type="EMBL" id="CAJVCH010041822">
    <property type="protein sequence ID" value="CAG7716877.1"/>
    <property type="molecule type" value="Genomic_DNA"/>
</dbReference>
<comment type="subcellular location">
    <subcellularLocation>
        <location evidence="1">Membrane</location>
        <topology evidence="1">Multi-pass membrane protein</topology>
    </subcellularLocation>
</comment>
<dbReference type="InterPro" id="IPR013861">
    <property type="entry name" value="TMEM115/Pdh1/Rbl19"/>
</dbReference>
<evidence type="ECO:0000256" key="4">
    <source>
        <dbReference type="ARBA" id="ARBA00023136"/>
    </source>
</evidence>
<keyword evidence="3 6" id="KW-1133">Transmembrane helix</keyword>
<proteinExistence type="predicted"/>
<accession>A0A8J2JFB3</accession>
<evidence type="ECO:0000256" key="6">
    <source>
        <dbReference type="SAM" id="Phobius"/>
    </source>
</evidence>
<feature type="transmembrane region" description="Helical" evidence="6">
    <location>
        <begin position="179"/>
        <end position="212"/>
    </location>
</feature>
<comment type="caution">
    <text evidence="7">The sequence shown here is derived from an EMBL/GenBank/DDBJ whole genome shotgun (WGS) entry which is preliminary data.</text>
</comment>
<keyword evidence="8" id="KW-1185">Reference proteome</keyword>
<dbReference type="GO" id="GO:0005794">
    <property type="term" value="C:Golgi apparatus"/>
    <property type="evidence" value="ECO:0007669"/>
    <property type="project" value="TreeGrafter"/>
</dbReference>
<evidence type="ECO:0000256" key="2">
    <source>
        <dbReference type="ARBA" id="ARBA00022692"/>
    </source>
</evidence>
<dbReference type="GO" id="GO:0006890">
    <property type="term" value="P:retrograde vesicle-mediated transport, Golgi to endoplasmic reticulum"/>
    <property type="evidence" value="ECO:0007669"/>
    <property type="project" value="InterPro"/>
</dbReference>